<keyword evidence="5" id="KW-0255">Endonuclease</keyword>
<keyword evidence="4" id="KW-0677">Repeat</keyword>
<dbReference type="GO" id="GO:0016779">
    <property type="term" value="F:nucleotidyltransferase activity"/>
    <property type="evidence" value="ECO:0007669"/>
    <property type="project" value="UniProtKB-KW"/>
</dbReference>
<dbReference type="SUPFAM" id="SSF50630">
    <property type="entry name" value="Acid proteases"/>
    <property type="match status" value="1"/>
</dbReference>
<feature type="compositionally biased region" description="Low complexity" evidence="6">
    <location>
        <begin position="810"/>
        <end position="826"/>
    </location>
</feature>
<feature type="transmembrane region" description="Helical" evidence="7">
    <location>
        <begin position="1157"/>
        <end position="1177"/>
    </location>
</feature>
<dbReference type="Proteomes" id="UP000580250">
    <property type="component" value="Unassembled WGS sequence"/>
</dbReference>
<evidence type="ECO:0000256" key="6">
    <source>
        <dbReference type="SAM" id="MobiDB-lite"/>
    </source>
</evidence>
<dbReference type="GO" id="GO:0004519">
    <property type="term" value="F:endonuclease activity"/>
    <property type="evidence" value="ECO:0007669"/>
    <property type="project" value="UniProtKB-KW"/>
</dbReference>
<dbReference type="EMBL" id="CAJEWN010001848">
    <property type="protein sequence ID" value="CAD2200432.1"/>
    <property type="molecule type" value="Genomic_DNA"/>
</dbReference>
<keyword evidence="7" id="KW-1133">Transmembrane helix</keyword>
<evidence type="ECO:0000313" key="10">
    <source>
        <dbReference type="Proteomes" id="UP000580250"/>
    </source>
</evidence>
<dbReference type="Pfam" id="PF01391">
    <property type="entry name" value="Collagen"/>
    <property type="match status" value="1"/>
</dbReference>
<comment type="caution">
    <text evidence="9">The sequence shown here is derived from an EMBL/GenBank/DDBJ whole genome shotgun (WGS) entry which is preliminary data.</text>
</comment>
<name>A0A6V7XME6_MELEN</name>
<sequence>MEGIERKITNLEKEIVNLGINSNGLPLPEYYSGMEDFDNYLRRFNKLATAHQWTAPRCCQILPLYLTEEARAIYDSLDAEAKSTWKNVTDALASKLKKLNSKESARRILSTRKQDAHESILEFAQKIRGLISKAFPENSFTEIVGETPEARLVRIKNWRDDIAKDYFKNGLRMEIKEKLAFQPTNSMEEAITSAKEIEEIQNALKEDKCRFYQNNLTEKALTEVNAVRAEVNAIKERVDRERGAPPQNWRGGQRNEWRGRGNFPINANWNAGGNRGNQNFYRQNRNGYQNNWRGNYNRGGFQGRWGQRRGAGAFNSNRIPISSQRNFESGAGPSNSARISSMTMPFITVMMILLAFCPGSLSQYQICPKEKIGIAMDFPITQDCNLPPTHRMEVKNVTLFLPKLVPRYFPIYRCWIEKYEKCTESFLKIFTDELPLRLEKTITSPEVCRKMTKGSRLSRLNEVTWKTPNPIQKEYAWFGKKCVQGKNYFLEEGEGAIINKKIETSFGVSNSLQAHEINGSFEDHELFNSIIIWNAPSEEYIYTHYPFGPTQAEIFYKDDSDIGLVKIEEIEYVFSPLENQTRNSYILGVPNDAWLMDNDVLIKIQETPEKIIRKRQIQKKQNFRRTTTTPIPTTIKSKILTTKLPLLTTTTIRPILPTKRPILTTTTNLPIQKNNFINSNIDIPPNYIPAKQPNLQVKNNYLKGEKGMPGEKGMTGLKGMDGFPGPQGMNGIPGKNVKGEKGDAGMPGQPGLGGLPGIRGKDGKAGLPGLQGLTGPKGEKGINGINGNDGQPGVPGPQGPAGMKGERGSPGLNGKDGLPGPKGDPGTWEENLNPLTNKRELFDPEEAQSERDRIIEQNHEKSRLNYLAWQESQEREKIMRDQWTDSCLTRNHQLGVAKILAEQNPRGAARLLYGRQDITAFLEKDTKLKWTLSLCTPVEIEEIIWEQKINGICYNLLPIKVKGKILFASPGSPDLISEAKIIPCDKEKIVENKTKILDFNQKQHSLLIKPIIDSRTGIIFKAGNTFGREKLTIKGDLQKFSDLLHQSHLNLPMDIHQPEVEEVMTGIFGSIDLFPEGAKNITSDVVQGIKDSMSNGIEIGKEMAVNIKEKGSEIISDAKEIIEEKWTLMTRLYWLLITFGILAALSIITYLSWKFRIIFILLWKGIMLGRSLARFFLTKNTNENNKRKEIKVAAVELQELNPKPSAPTLEQLEEKAYILDYIPSICSVRSRKRCYIEVLLEGKRQKALVDCGADISYCGKSVAIKCGLKIKPGDVPLAWAANSTPISFLGSAMATVVIGESKIKWPFLISEDNACPGGLVIGTDLMEEKEEIHLNFKNKTIMLGDDLLPMIAAMDYLEKPKRQIEVRLLKNQTLPPQSDNFIWGTVNRSLDPIQEFILEEWEKHDYWPLKVGKTLSRPGSSRLIPMRLLNFGNSPIQVYANSRVGILEPITSDGKETNSVEIFRRKEEYVSPEVDWEKELPKMPKPEKINEKISDKLNLEGTALSMEGIKKLRNMVDSKKDAFVKSDGIIGLYKGKIVHQIELEPGTRPVQQRPYSIPHALREEVEQQIKEMLKQNIIKPSSSAWASPIVLVKKADGKSWRFAVDYRALNKCTKKQTYLLPRIQDLLDVVGGKSLFSIFDLQSGFHQVKMDKKHTERTAFITHCGLYEFLRLPFGLAGAPHTFQKVMEEMRQQLSRSFLVYLDDVILGSQTENEHLEDLKAFLNVMCEVGMKLRAEKCRWGCSEIRYLGFLISERGVRMDDSDLKPILKLKKPENLAELRSLIGVFSYFRRFIRGFAALMAPIYDLTKKESTRDWTEKHDKILEEMKERLTTAPVLATPKLGSLLS</sequence>
<keyword evidence="7" id="KW-0812">Transmembrane</keyword>
<evidence type="ECO:0000256" key="5">
    <source>
        <dbReference type="ARBA" id="ARBA00022759"/>
    </source>
</evidence>
<organism evidence="9 10">
    <name type="scientific">Meloidogyne enterolobii</name>
    <name type="common">Root-knot nematode worm</name>
    <name type="synonym">Meloidogyne mayaguensis</name>
    <dbReference type="NCBI Taxonomy" id="390850"/>
    <lineage>
        <taxon>Eukaryota</taxon>
        <taxon>Metazoa</taxon>
        <taxon>Ecdysozoa</taxon>
        <taxon>Nematoda</taxon>
        <taxon>Chromadorea</taxon>
        <taxon>Rhabditida</taxon>
        <taxon>Tylenchina</taxon>
        <taxon>Tylenchomorpha</taxon>
        <taxon>Tylenchoidea</taxon>
        <taxon>Meloidogynidae</taxon>
        <taxon>Meloidogyninae</taxon>
        <taxon>Meloidogyne</taxon>
    </lineage>
</organism>
<evidence type="ECO:0000256" key="4">
    <source>
        <dbReference type="ARBA" id="ARBA00022737"/>
    </source>
</evidence>
<dbReference type="SUPFAM" id="SSF56672">
    <property type="entry name" value="DNA/RNA polymerases"/>
    <property type="match status" value="1"/>
</dbReference>
<keyword evidence="2" id="KW-0548">Nucleotidyltransferase</keyword>
<dbReference type="InterPro" id="IPR000477">
    <property type="entry name" value="RT_dom"/>
</dbReference>
<accession>A0A6V7XME6</accession>
<dbReference type="OrthoDB" id="5877731at2759"/>
<dbReference type="CDD" id="cd01647">
    <property type="entry name" value="RT_LTR"/>
    <property type="match status" value="1"/>
</dbReference>
<dbReference type="Gene3D" id="3.30.70.270">
    <property type="match status" value="2"/>
</dbReference>
<dbReference type="CDD" id="cd00303">
    <property type="entry name" value="retropepsin_like"/>
    <property type="match status" value="1"/>
</dbReference>
<dbReference type="Gene3D" id="3.10.10.10">
    <property type="entry name" value="HIV Type 1 Reverse Transcriptase, subunit A, domain 1"/>
    <property type="match status" value="1"/>
</dbReference>
<feature type="region of interest" description="Disordered" evidence="6">
    <location>
        <begin position="784"/>
        <end position="832"/>
    </location>
</feature>
<evidence type="ECO:0000313" key="9">
    <source>
        <dbReference type="EMBL" id="CAD2200432.1"/>
    </source>
</evidence>
<proteinExistence type="predicted"/>
<dbReference type="PANTHER" id="PTHR37984">
    <property type="entry name" value="PROTEIN CBG26694"/>
    <property type="match status" value="1"/>
</dbReference>
<dbReference type="InterPro" id="IPR021109">
    <property type="entry name" value="Peptidase_aspartic_dom_sf"/>
</dbReference>
<dbReference type="Gene3D" id="2.40.70.10">
    <property type="entry name" value="Acid Proteases"/>
    <property type="match status" value="1"/>
</dbReference>
<keyword evidence="5" id="KW-0378">Hydrolase</keyword>
<reference evidence="9 10" key="1">
    <citation type="submission" date="2020-08" db="EMBL/GenBank/DDBJ databases">
        <authorList>
            <person name="Koutsovoulos G."/>
            <person name="Danchin GJ E."/>
        </authorList>
    </citation>
    <scope>NUCLEOTIDE SEQUENCE [LARGE SCALE GENOMIC DNA]</scope>
</reference>
<dbReference type="InterPro" id="IPR043128">
    <property type="entry name" value="Rev_trsase/Diguanyl_cyclase"/>
</dbReference>
<evidence type="ECO:0000259" key="8">
    <source>
        <dbReference type="PROSITE" id="PS50878"/>
    </source>
</evidence>
<evidence type="ECO:0000256" key="2">
    <source>
        <dbReference type="ARBA" id="ARBA00022695"/>
    </source>
</evidence>
<dbReference type="PANTHER" id="PTHR37984:SF5">
    <property type="entry name" value="PROTEIN NYNRIN-LIKE"/>
    <property type="match status" value="1"/>
</dbReference>
<evidence type="ECO:0000256" key="7">
    <source>
        <dbReference type="SAM" id="Phobius"/>
    </source>
</evidence>
<dbReference type="InterPro" id="IPR050951">
    <property type="entry name" value="Retrovirus_Pol_polyprotein"/>
</dbReference>
<feature type="domain" description="Reverse transcriptase" evidence="8">
    <location>
        <begin position="1573"/>
        <end position="1752"/>
    </location>
</feature>
<keyword evidence="7" id="KW-0472">Membrane</keyword>
<gene>
    <name evidence="9" type="ORF">MENT_LOCUS53900</name>
</gene>
<protein>
    <recommendedName>
        <fullName evidence="8">Reverse transcriptase domain-containing protein</fullName>
    </recommendedName>
</protein>
<evidence type="ECO:0000256" key="3">
    <source>
        <dbReference type="ARBA" id="ARBA00022722"/>
    </source>
</evidence>
<dbReference type="InterPro" id="IPR043502">
    <property type="entry name" value="DNA/RNA_pol_sf"/>
</dbReference>
<dbReference type="PROSITE" id="PS50878">
    <property type="entry name" value="RT_POL"/>
    <property type="match status" value="1"/>
</dbReference>
<feature type="transmembrane region" description="Helical" evidence="7">
    <location>
        <begin position="1132"/>
        <end position="1151"/>
    </location>
</feature>
<keyword evidence="3" id="KW-0540">Nuclease</keyword>
<dbReference type="Pfam" id="PF00078">
    <property type="entry name" value="RVT_1"/>
    <property type="match status" value="1"/>
</dbReference>
<evidence type="ECO:0000256" key="1">
    <source>
        <dbReference type="ARBA" id="ARBA00022679"/>
    </source>
</evidence>
<keyword evidence="1" id="KW-0808">Transferase</keyword>
<dbReference type="InterPro" id="IPR008160">
    <property type="entry name" value="Collagen"/>
</dbReference>